<dbReference type="Proteomes" id="UP000028488">
    <property type="component" value="Chromosome"/>
</dbReference>
<evidence type="ECO:0000313" key="2">
    <source>
        <dbReference type="EMBL" id="AII09640.1"/>
    </source>
</evidence>
<dbReference type="Gene3D" id="1.10.12.10">
    <property type="entry name" value="Lyase 2-enoyl-coa Hydratase, Chain A, domain 2"/>
    <property type="match status" value="1"/>
</dbReference>
<dbReference type="SUPFAM" id="SSF52096">
    <property type="entry name" value="ClpP/crotonase"/>
    <property type="match status" value="1"/>
</dbReference>
<dbReference type="eggNOG" id="COG1024">
    <property type="taxonomic scope" value="Bacteria"/>
</dbReference>
<name>A0A076EU23_RHOOP</name>
<evidence type="ECO:0000256" key="1">
    <source>
        <dbReference type="ARBA" id="ARBA00005254"/>
    </source>
</evidence>
<accession>A0A076EU23</accession>
<evidence type="ECO:0000313" key="3">
    <source>
        <dbReference type="Proteomes" id="UP000028488"/>
    </source>
</evidence>
<dbReference type="EC" id="4.2.1.17" evidence="2"/>
<dbReference type="AlphaFoldDB" id="A0A076EU23"/>
<dbReference type="CDD" id="cd06558">
    <property type="entry name" value="crotonase-like"/>
    <property type="match status" value="1"/>
</dbReference>
<comment type="similarity">
    <text evidence="1">Belongs to the enoyl-CoA hydratase/isomerase family.</text>
</comment>
<dbReference type="InterPro" id="IPR029045">
    <property type="entry name" value="ClpP/crotonase-like_dom_sf"/>
</dbReference>
<dbReference type="GO" id="GO:0004300">
    <property type="term" value="F:enoyl-CoA hydratase activity"/>
    <property type="evidence" value="ECO:0007669"/>
    <property type="project" value="UniProtKB-EC"/>
</dbReference>
<dbReference type="PANTHER" id="PTHR43802:SF1">
    <property type="entry name" value="IP11341P-RELATED"/>
    <property type="match status" value="1"/>
</dbReference>
<dbReference type="InterPro" id="IPR014748">
    <property type="entry name" value="Enoyl-CoA_hydra_C"/>
</dbReference>
<dbReference type="EMBL" id="CP008947">
    <property type="protein sequence ID" value="AII09640.1"/>
    <property type="molecule type" value="Genomic_DNA"/>
</dbReference>
<sequence length="270" mass="28947">MTPEHADLVLAERRGPVLVLTFNRPDKLNAWTDDLEDRYFTLLSDAEDDPGVRAIVVTGAGRGFCAGADLGRLQAVGDVSEADLLRPRPRDLPATLRKPLIGAINGVAAGLGMVEALYCDVRFASASARFTTAFAKRGLIAEYGISWLLPRLVGRSRATDLLLSSRMVDAEEALRIGLVDHLAPDGSVVDAAVAYAEQLSTHCSPTSMAVIKDQIQNDADGTYAESVARAEGLMLQAFRGADLVEGVQSHLDKRTPTFPSLPVRSSHVPV</sequence>
<dbReference type="InterPro" id="IPR001753">
    <property type="entry name" value="Enoyl-CoA_hydra/iso"/>
</dbReference>
<dbReference type="Gene3D" id="3.90.226.10">
    <property type="entry name" value="2-enoyl-CoA Hydratase, Chain A, domain 1"/>
    <property type="match status" value="1"/>
</dbReference>
<organism evidence="2 3">
    <name type="scientific">Rhodococcus opacus</name>
    <name type="common">Nocardia opaca</name>
    <dbReference type="NCBI Taxonomy" id="37919"/>
    <lineage>
        <taxon>Bacteria</taxon>
        <taxon>Bacillati</taxon>
        <taxon>Actinomycetota</taxon>
        <taxon>Actinomycetes</taxon>
        <taxon>Mycobacteriales</taxon>
        <taxon>Nocardiaceae</taxon>
        <taxon>Rhodococcus</taxon>
    </lineage>
</organism>
<dbReference type="PANTHER" id="PTHR43802">
    <property type="entry name" value="ENOYL-COA HYDRATASE"/>
    <property type="match status" value="1"/>
</dbReference>
<dbReference type="RefSeq" id="WP_128641816.1">
    <property type="nucleotide sequence ID" value="NZ_CP008947.1"/>
</dbReference>
<proteinExistence type="inferred from homology"/>
<reference evidence="2 3" key="1">
    <citation type="submission" date="2014-07" db="EMBL/GenBank/DDBJ databases">
        <title>Genome Sequence of Rhodococcus opacus Strain R7, a Biodegrader of Mono- and Polycyclic Aromatic Hydrocarbons.</title>
        <authorList>
            <person name="Di Gennaro P."/>
            <person name="Zampolli J."/>
            <person name="Presti I."/>
            <person name="Cappelletti M."/>
            <person name="D'Ursi P."/>
            <person name="Orro A."/>
            <person name="Mezzelani A."/>
            <person name="Milanesi L."/>
        </authorList>
    </citation>
    <scope>NUCLEOTIDE SEQUENCE [LARGE SCALE GENOMIC DNA]</scope>
    <source>
        <strain evidence="2 3">R7</strain>
    </source>
</reference>
<protein>
    <submittedName>
        <fullName evidence="2">Enoyl-CoA hydratase</fullName>
        <ecNumber evidence="2">4.2.1.17</ecNumber>
    </submittedName>
</protein>
<keyword evidence="2" id="KW-0456">Lyase</keyword>
<dbReference type="Pfam" id="PF00378">
    <property type="entry name" value="ECH_1"/>
    <property type="match status" value="1"/>
</dbReference>
<gene>
    <name evidence="2" type="ORF">EP51_35355</name>
</gene>